<proteinExistence type="inferred from homology"/>
<keyword evidence="5" id="KW-0378">Hydrolase</keyword>
<reference evidence="11" key="1">
    <citation type="submission" date="2019-12" db="EMBL/GenBank/DDBJ databases">
        <authorList>
            <person name="Awala S.I."/>
            <person name="Rhee S.K."/>
        </authorList>
    </citation>
    <scope>NUCLEOTIDE SEQUENCE [LARGE SCALE GENOMIC DNA]</scope>
    <source>
        <strain evidence="11">IM1</strain>
    </source>
</reference>
<keyword evidence="4" id="KW-0547">Nucleotide-binding</keyword>
<dbReference type="AlphaFoldDB" id="A0A858Q696"/>
<dbReference type="Pfam" id="PF21802">
    <property type="entry name" value="Cas3-like_C"/>
    <property type="match status" value="1"/>
</dbReference>
<dbReference type="InterPro" id="IPR048824">
    <property type="entry name" value="Cas3-like_C"/>
</dbReference>
<dbReference type="GO" id="GO:0046872">
    <property type="term" value="F:metal ion binding"/>
    <property type="evidence" value="ECO:0007669"/>
    <property type="project" value="UniProtKB-KW"/>
</dbReference>
<dbReference type="GO" id="GO:0016787">
    <property type="term" value="F:hydrolase activity"/>
    <property type="evidence" value="ECO:0007669"/>
    <property type="project" value="UniProtKB-KW"/>
</dbReference>
<comment type="similarity">
    <text evidence="2">In the central section; belongs to the CRISPR-associated helicase Cas3 family.</text>
</comment>
<keyword evidence="8" id="KW-0051">Antiviral defense</keyword>
<evidence type="ECO:0000313" key="10">
    <source>
        <dbReference type="EMBL" id="QJD29392.1"/>
    </source>
</evidence>
<dbReference type="Gene3D" id="1.10.3210.30">
    <property type="match status" value="1"/>
</dbReference>
<dbReference type="Pfam" id="PF21384">
    <property type="entry name" value="Cas3_I-F_Cas2"/>
    <property type="match status" value="1"/>
</dbReference>
<evidence type="ECO:0000313" key="11">
    <source>
        <dbReference type="Proteomes" id="UP000503004"/>
    </source>
</evidence>
<protein>
    <submittedName>
        <fullName evidence="10">Type I-F CRISPR-associated helicase Cas3</fullName>
    </submittedName>
</protein>
<evidence type="ECO:0000256" key="4">
    <source>
        <dbReference type="ARBA" id="ARBA00022741"/>
    </source>
</evidence>
<dbReference type="KEGG" id="metu:GNH96_05050"/>
<dbReference type="InterPro" id="IPR013395">
    <property type="entry name" value="CRISPR-assoc_Cas3_yers"/>
</dbReference>
<accession>A0A858Q696</accession>
<name>A0A858Q696_9GAMM</name>
<gene>
    <name evidence="10" type="primary">cas3f</name>
    <name evidence="10" type="ORF">GNH96_05050</name>
</gene>
<dbReference type="GO" id="GO:0004386">
    <property type="term" value="F:helicase activity"/>
    <property type="evidence" value="ECO:0007669"/>
    <property type="project" value="UniProtKB-KW"/>
</dbReference>
<evidence type="ECO:0000256" key="6">
    <source>
        <dbReference type="ARBA" id="ARBA00022806"/>
    </source>
</evidence>
<keyword evidence="7" id="KW-0067">ATP-binding</keyword>
<dbReference type="Proteomes" id="UP000503004">
    <property type="component" value="Chromosome"/>
</dbReference>
<dbReference type="NCBIfam" id="TIGR02562">
    <property type="entry name" value="cas3_yersinia"/>
    <property type="match status" value="1"/>
</dbReference>
<dbReference type="RefSeq" id="WP_169602679.1">
    <property type="nucleotide sequence ID" value="NZ_CP046565.1"/>
</dbReference>
<dbReference type="Pfam" id="PF22590">
    <property type="entry name" value="Cas3-like_C_2"/>
    <property type="match status" value="1"/>
</dbReference>
<evidence type="ECO:0000256" key="5">
    <source>
        <dbReference type="ARBA" id="ARBA00022801"/>
    </source>
</evidence>
<dbReference type="GO" id="GO:0005524">
    <property type="term" value="F:ATP binding"/>
    <property type="evidence" value="ECO:0007669"/>
    <property type="project" value="UniProtKB-KW"/>
</dbReference>
<evidence type="ECO:0000259" key="9">
    <source>
        <dbReference type="PROSITE" id="PS51643"/>
    </source>
</evidence>
<sequence>MNVLLISQCRKNALTETRRILDQFAERRGDRTWQTAITQQGLDTLHRLLRQTARRNTAVACHWIRGKDHSELIWIVGDARQFNERGATPTNLTARDVLRAGDENDWHTAEDIRLLARLAALFHDFGKASEAFQKKLKSKQPIADAYRHEWVSLRLFESLVRDSGPSDRDWLSRLSDPGAAIGAACLARLTRDGATKGTAAMPPFRELPPLARIVGWLIVSHHRLPTPLQKTAARRDSLEQLPQAITHDWCGSRPDNDNARDCWNFQRGLPLDSRHWRGHAAKLAQAILQRPVLAGEGAAELLLDSPYMLHLSRLALMLADHYYSAQPSHGRYGDKPGKPSATLYANTDKTGALKQRLDEHLIGVEVNASRIVRSLPRLAEALPRIARHKTFRERSQGRFRWQNQAYDCAAALQTKAATQGFFGINMASTGCGKTLANGRILYALADPRLGARFTVALGLRTLTLQTGEAYRERLRLGEADLAVLVGSAATRALHECRRSLAEDERAQRGCESSESLLPEFNHVHYEGSLEDGPLKEWLADSKALRLLDAPVLACTIDHLMPATEGTRGGHQIAPMLRLMTSDLILDEPDDFSVEDLSALARLVHWSGMLGSRVLLSSATLPPALVQGLFRAYLAGRAEFQRNRGMPGLPVNVCCAWFDEFGAEAKDHADKQSYLDTHRRFVDRRLDKLADAARKQVRRRAAIQPLPISPKQPRTDMCRELAGQLRAHMHTLHSHHHSIDPKTGKRVSFGLIRMANIDPLFDVALSLFELGAEASYRIHLCAYHSRHPLLVRASIERELDAALERTEPDAVFGLGSIRERLDSGPEADHIFVVLATAVAEVGRDHDYDWAIVEPSSMRSIIQLAGRVRRHREGNCPEEWPNVYLLDTNVRHLENGGTGPAYTRPGFENASFPLQSHHLSELLTPEQWRILDASPRIRPREPLLPRHNLADLEHARLADLLLGTEESGSQKALPAPHWWETRATLSGELQRVTPFRFDPVEHFPYALLPDDDGKLDLYRVGEGGLATPVGLSPSGQAREIDDPAYGPRIVPWAVPKYLDGLETLAEALNLDLRDCARRYGVIELPEPEGGQRWRYHWALGFSRYHD</sequence>
<dbReference type="SUPFAM" id="SSF52540">
    <property type="entry name" value="P-loop containing nucleoside triphosphate hydrolases"/>
    <property type="match status" value="1"/>
</dbReference>
<keyword evidence="6" id="KW-0347">Helicase</keyword>
<dbReference type="InterPro" id="IPR038257">
    <property type="entry name" value="CRISPR-assoc_Cas3_HD_sf"/>
</dbReference>
<evidence type="ECO:0000256" key="7">
    <source>
        <dbReference type="ARBA" id="ARBA00022840"/>
    </source>
</evidence>
<dbReference type="GO" id="GO:0051607">
    <property type="term" value="P:defense response to virus"/>
    <property type="evidence" value="ECO:0007669"/>
    <property type="project" value="UniProtKB-KW"/>
</dbReference>
<dbReference type="Pfam" id="PF18019">
    <property type="entry name" value="Cas3_HD"/>
    <property type="match status" value="1"/>
</dbReference>
<organism evidence="10 11">
    <name type="scientific">Methylococcus geothermalis</name>
    <dbReference type="NCBI Taxonomy" id="2681310"/>
    <lineage>
        <taxon>Bacteria</taxon>
        <taxon>Pseudomonadati</taxon>
        <taxon>Pseudomonadota</taxon>
        <taxon>Gammaproteobacteria</taxon>
        <taxon>Methylococcales</taxon>
        <taxon>Methylococcaceae</taxon>
        <taxon>Methylococcus</taxon>
    </lineage>
</organism>
<dbReference type="PROSITE" id="PS51643">
    <property type="entry name" value="HD_CAS3"/>
    <property type="match status" value="1"/>
</dbReference>
<evidence type="ECO:0000256" key="2">
    <source>
        <dbReference type="ARBA" id="ARBA00009046"/>
    </source>
</evidence>
<comment type="similarity">
    <text evidence="1">In the N-terminal section; belongs to the CRISPR-associated nuclease Cas3-HD family.</text>
</comment>
<evidence type="ECO:0000256" key="1">
    <source>
        <dbReference type="ARBA" id="ARBA00006847"/>
    </source>
</evidence>
<keyword evidence="11" id="KW-1185">Reference proteome</keyword>
<evidence type="ECO:0000256" key="3">
    <source>
        <dbReference type="ARBA" id="ARBA00022723"/>
    </source>
</evidence>
<dbReference type="EMBL" id="CP046565">
    <property type="protein sequence ID" value="QJD29392.1"/>
    <property type="molecule type" value="Genomic_DNA"/>
</dbReference>
<dbReference type="InterPro" id="IPR054712">
    <property type="entry name" value="Cas3-like_dom"/>
</dbReference>
<dbReference type="InterPro" id="IPR006483">
    <property type="entry name" value="CRISPR-assoc_Cas3_HD"/>
</dbReference>
<dbReference type="InterPro" id="IPR048823">
    <property type="entry name" value="Cas3_I-F_Cas2"/>
</dbReference>
<feature type="domain" description="HD Cas3-type" evidence="9">
    <location>
        <begin position="102"/>
        <end position="322"/>
    </location>
</feature>
<keyword evidence="3" id="KW-0479">Metal-binding</keyword>
<dbReference type="InterPro" id="IPR027417">
    <property type="entry name" value="P-loop_NTPase"/>
</dbReference>
<dbReference type="NCBIfam" id="TIGR01596">
    <property type="entry name" value="cas3_HD"/>
    <property type="match status" value="1"/>
</dbReference>
<evidence type="ECO:0000256" key="8">
    <source>
        <dbReference type="ARBA" id="ARBA00023118"/>
    </source>
</evidence>